<proteinExistence type="inferred from homology"/>
<comment type="function">
    <text evidence="5">Toxic component of a toxin-antitoxin (TA) system. An RNase.</text>
</comment>
<dbReference type="EMBL" id="WIWJ01000094">
    <property type="protein sequence ID" value="MQT50127.1"/>
    <property type="molecule type" value="Genomic_DNA"/>
</dbReference>
<evidence type="ECO:0000256" key="1">
    <source>
        <dbReference type="ARBA" id="ARBA00022649"/>
    </source>
</evidence>
<evidence type="ECO:0000256" key="4">
    <source>
        <dbReference type="ARBA" id="ARBA00022801"/>
    </source>
</evidence>
<dbReference type="InterPro" id="IPR029060">
    <property type="entry name" value="PIN-like_dom_sf"/>
</dbReference>
<feature type="domain" description="PIN" evidence="6">
    <location>
        <begin position="9"/>
        <end position="118"/>
    </location>
</feature>
<dbReference type="Proteomes" id="UP000441404">
    <property type="component" value="Unassembled WGS sequence"/>
</dbReference>
<dbReference type="AlphaFoldDB" id="A0A7X1WE88"/>
<sequence length="138" mass="15396">MSVAKLRSFLDSNVVLYLLSEDPAKADSAEALLRTNPVISVQVLNEVTSVCRRKLAMSWEDIGNFLELVRSFCNVVPLTVDVHDRARHVAQRHQLSFYDACIVAAAATADCQTLYSEDMNHGQILEDSLTIRNPFARS</sequence>
<dbReference type="GO" id="GO:0004540">
    <property type="term" value="F:RNA nuclease activity"/>
    <property type="evidence" value="ECO:0007669"/>
    <property type="project" value="InterPro"/>
</dbReference>
<dbReference type="GO" id="GO:0016787">
    <property type="term" value="F:hydrolase activity"/>
    <property type="evidence" value="ECO:0007669"/>
    <property type="project" value="UniProtKB-KW"/>
</dbReference>
<keyword evidence="3 5" id="KW-0479">Metal-binding</keyword>
<dbReference type="PANTHER" id="PTHR38826:SF5">
    <property type="entry name" value="RIBONUCLEASE VAPC13"/>
    <property type="match status" value="1"/>
</dbReference>
<dbReference type="SUPFAM" id="SSF88723">
    <property type="entry name" value="PIN domain-like"/>
    <property type="match status" value="1"/>
</dbReference>
<comment type="caution">
    <text evidence="7">The sequence shown here is derived from an EMBL/GenBank/DDBJ whole genome shotgun (WGS) entry which is preliminary data.</text>
</comment>
<dbReference type="PANTHER" id="PTHR38826">
    <property type="entry name" value="RIBONUCLEASE VAPC13"/>
    <property type="match status" value="1"/>
</dbReference>
<keyword evidence="5" id="KW-0460">Magnesium</keyword>
<feature type="binding site" evidence="5">
    <location>
        <position position="99"/>
    </location>
    <ligand>
        <name>Mg(2+)</name>
        <dbReference type="ChEBI" id="CHEBI:18420"/>
    </ligand>
</feature>
<dbReference type="InterPro" id="IPR002716">
    <property type="entry name" value="PIN_dom"/>
</dbReference>
<dbReference type="GO" id="GO:0000287">
    <property type="term" value="F:magnesium ion binding"/>
    <property type="evidence" value="ECO:0007669"/>
    <property type="project" value="UniProtKB-UniRule"/>
</dbReference>
<evidence type="ECO:0000256" key="3">
    <source>
        <dbReference type="ARBA" id="ARBA00022723"/>
    </source>
</evidence>
<dbReference type="Gene3D" id="3.40.50.1010">
    <property type="entry name" value="5'-nuclease"/>
    <property type="match status" value="1"/>
</dbReference>
<dbReference type="EC" id="3.1.-.-" evidence="5"/>
<evidence type="ECO:0000256" key="2">
    <source>
        <dbReference type="ARBA" id="ARBA00022722"/>
    </source>
</evidence>
<comment type="similarity">
    <text evidence="5">Belongs to the PINc/VapC protein family.</text>
</comment>
<keyword evidence="1 5" id="KW-1277">Toxin-antitoxin system</keyword>
<protein>
    <recommendedName>
        <fullName evidence="5">Ribonuclease VapC</fullName>
        <shortName evidence="5">RNase VapC</shortName>
        <ecNumber evidence="5">3.1.-.-</ecNumber>
    </recommendedName>
    <alternativeName>
        <fullName evidence="5">Toxin VapC</fullName>
    </alternativeName>
</protein>
<comment type="cofactor">
    <cofactor evidence="5">
        <name>Mg(2+)</name>
        <dbReference type="ChEBI" id="CHEBI:18420"/>
    </cofactor>
</comment>
<dbReference type="GO" id="GO:0090729">
    <property type="term" value="F:toxin activity"/>
    <property type="evidence" value="ECO:0007669"/>
    <property type="project" value="UniProtKB-KW"/>
</dbReference>
<accession>A0A7X1WE88</accession>
<dbReference type="CDD" id="cd18692">
    <property type="entry name" value="PIN_VapC-like"/>
    <property type="match status" value="1"/>
</dbReference>
<evidence type="ECO:0000313" key="8">
    <source>
        <dbReference type="Proteomes" id="UP000441404"/>
    </source>
</evidence>
<dbReference type="HAMAP" id="MF_00265">
    <property type="entry name" value="VapC_Nob1"/>
    <property type="match status" value="1"/>
</dbReference>
<dbReference type="Pfam" id="PF01850">
    <property type="entry name" value="PIN"/>
    <property type="match status" value="1"/>
</dbReference>
<dbReference type="InterPro" id="IPR022907">
    <property type="entry name" value="VapC_family"/>
</dbReference>
<gene>
    <name evidence="5" type="primary">vapC</name>
    <name evidence="7" type="ORF">GHO40_25975</name>
</gene>
<dbReference type="RefSeq" id="WP_153430093.1">
    <property type="nucleotide sequence ID" value="NZ_WIWJ01000094.1"/>
</dbReference>
<dbReference type="InterPro" id="IPR052106">
    <property type="entry name" value="PINc/VapC_TA"/>
</dbReference>
<keyword evidence="2 5" id="KW-0540">Nuclease</keyword>
<feature type="binding site" evidence="5">
    <location>
        <position position="11"/>
    </location>
    <ligand>
        <name>Mg(2+)</name>
        <dbReference type="ChEBI" id="CHEBI:18420"/>
    </ligand>
</feature>
<name>A0A7X1WE88_9PSED</name>
<keyword evidence="5" id="KW-0800">Toxin</keyword>
<evidence type="ECO:0000259" key="6">
    <source>
        <dbReference type="Pfam" id="PF01850"/>
    </source>
</evidence>
<evidence type="ECO:0000313" key="7">
    <source>
        <dbReference type="EMBL" id="MQT50127.1"/>
    </source>
</evidence>
<organism evidence="7 8">
    <name type="scientific">Pseudomonas helleri</name>
    <dbReference type="NCBI Taxonomy" id="1608996"/>
    <lineage>
        <taxon>Bacteria</taxon>
        <taxon>Pseudomonadati</taxon>
        <taxon>Pseudomonadota</taxon>
        <taxon>Gammaproteobacteria</taxon>
        <taxon>Pseudomonadales</taxon>
        <taxon>Pseudomonadaceae</taxon>
        <taxon>Pseudomonas</taxon>
    </lineage>
</organism>
<reference evidence="7 8" key="1">
    <citation type="submission" date="2019-10" db="EMBL/GenBank/DDBJ databases">
        <title>Evaluation of single-gene subtyping targets for Pseudomonas.</title>
        <authorList>
            <person name="Reichler S.J."/>
            <person name="Orsi R.H."/>
            <person name="Wiedmann M."/>
            <person name="Martin N.H."/>
            <person name="Murphy S.I."/>
        </authorList>
    </citation>
    <scope>NUCLEOTIDE SEQUENCE [LARGE SCALE GENOMIC DNA]</scope>
    <source>
        <strain evidence="7 8">FSL R10-3257</strain>
    </source>
</reference>
<keyword evidence="4 5" id="KW-0378">Hydrolase</keyword>
<evidence type="ECO:0000256" key="5">
    <source>
        <dbReference type="HAMAP-Rule" id="MF_00265"/>
    </source>
</evidence>